<sequence length="229" mass="24955">MTTTTSIKAWATDDKPREKLLQQGSKSLSNAEILAILLGSGTRSKSALDLAREILNACDNNVDRLASLSTKDFLKFKGIGTAKAVTIAACIELSRRRTFPAKKSKDRIASSKMAFDLLCPSYLDLPHEEFHVLLLNRANSVIEQFKISSGGISGTVVDVRLILKPAIQVLASGVIISHNHPSGNLKPSSNDMALTEKVKKALKLVDITLLDHLIISNDQYLSFADENLL</sequence>
<accession>A0A5C6V996</accession>
<keyword evidence="9" id="KW-1185">Reference proteome</keyword>
<dbReference type="InterPro" id="IPR001405">
    <property type="entry name" value="UPF0758"/>
</dbReference>
<dbReference type="Pfam" id="PF04002">
    <property type="entry name" value="RadC"/>
    <property type="match status" value="1"/>
</dbReference>
<dbReference type="AlphaFoldDB" id="A0A5C6V996"/>
<proteinExistence type="inferred from homology"/>
<dbReference type="Gene3D" id="3.40.140.10">
    <property type="entry name" value="Cytidine Deaminase, domain 2"/>
    <property type="match status" value="1"/>
</dbReference>
<dbReference type="NCBIfam" id="NF000642">
    <property type="entry name" value="PRK00024.1"/>
    <property type="match status" value="1"/>
</dbReference>
<dbReference type="NCBIfam" id="TIGR00608">
    <property type="entry name" value="radc"/>
    <property type="match status" value="1"/>
</dbReference>
<evidence type="ECO:0000256" key="4">
    <source>
        <dbReference type="ARBA" id="ARBA00022833"/>
    </source>
</evidence>
<name>A0A5C6V996_9FLAO</name>
<evidence type="ECO:0000256" key="6">
    <source>
        <dbReference type="RuleBase" id="RU003797"/>
    </source>
</evidence>
<dbReference type="PANTHER" id="PTHR30471">
    <property type="entry name" value="DNA REPAIR PROTEIN RADC"/>
    <property type="match status" value="1"/>
</dbReference>
<dbReference type="InterPro" id="IPR037518">
    <property type="entry name" value="MPN"/>
</dbReference>
<keyword evidence="1" id="KW-0645">Protease</keyword>
<keyword evidence="5" id="KW-0482">Metalloprotease</keyword>
<keyword evidence="4" id="KW-0862">Zinc</keyword>
<feature type="domain" description="MPN" evidence="7">
    <location>
        <begin position="107"/>
        <end position="229"/>
    </location>
</feature>
<reference evidence="8 9" key="1">
    <citation type="submission" date="2019-08" db="EMBL/GenBank/DDBJ databases">
        <title>Genome of Luteibaculum oceani JCM 18817.</title>
        <authorList>
            <person name="Bowman J.P."/>
        </authorList>
    </citation>
    <scope>NUCLEOTIDE SEQUENCE [LARGE SCALE GENOMIC DNA]</scope>
    <source>
        <strain evidence="8 9">JCM 18817</strain>
    </source>
</reference>
<evidence type="ECO:0000256" key="5">
    <source>
        <dbReference type="ARBA" id="ARBA00023049"/>
    </source>
</evidence>
<dbReference type="PANTHER" id="PTHR30471:SF3">
    <property type="entry name" value="UPF0758 PROTEIN YEES-RELATED"/>
    <property type="match status" value="1"/>
</dbReference>
<dbReference type="Pfam" id="PF20582">
    <property type="entry name" value="UPF0758_N"/>
    <property type="match status" value="1"/>
</dbReference>
<keyword evidence="2" id="KW-0479">Metal-binding</keyword>
<organism evidence="8 9">
    <name type="scientific">Luteibaculum oceani</name>
    <dbReference type="NCBI Taxonomy" id="1294296"/>
    <lineage>
        <taxon>Bacteria</taxon>
        <taxon>Pseudomonadati</taxon>
        <taxon>Bacteroidota</taxon>
        <taxon>Flavobacteriia</taxon>
        <taxon>Flavobacteriales</taxon>
        <taxon>Luteibaculaceae</taxon>
        <taxon>Luteibaculum</taxon>
    </lineage>
</organism>
<dbReference type="InterPro" id="IPR025657">
    <property type="entry name" value="RadC_JAB"/>
</dbReference>
<dbReference type="GO" id="GO:0006508">
    <property type="term" value="P:proteolysis"/>
    <property type="evidence" value="ECO:0007669"/>
    <property type="project" value="UniProtKB-KW"/>
</dbReference>
<dbReference type="PROSITE" id="PS50249">
    <property type="entry name" value="MPN"/>
    <property type="match status" value="1"/>
</dbReference>
<dbReference type="InterPro" id="IPR046778">
    <property type="entry name" value="UPF0758_N"/>
</dbReference>
<dbReference type="CDD" id="cd08071">
    <property type="entry name" value="MPN_DUF2466"/>
    <property type="match status" value="1"/>
</dbReference>
<dbReference type="RefSeq" id="WP_147013739.1">
    <property type="nucleotide sequence ID" value="NZ_VORB01000003.1"/>
</dbReference>
<dbReference type="InterPro" id="IPR020891">
    <property type="entry name" value="UPF0758_CS"/>
</dbReference>
<evidence type="ECO:0000256" key="1">
    <source>
        <dbReference type="ARBA" id="ARBA00022670"/>
    </source>
</evidence>
<dbReference type="Proteomes" id="UP000321168">
    <property type="component" value="Unassembled WGS sequence"/>
</dbReference>
<protein>
    <submittedName>
        <fullName evidence="8">DNA repair protein RadC</fullName>
    </submittedName>
</protein>
<comment type="caution">
    <text evidence="8">The sequence shown here is derived from an EMBL/GenBank/DDBJ whole genome shotgun (WGS) entry which is preliminary data.</text>
</comment>
<keyword evidence="3" id="KW-0378">Hydrolase</keyword>
<gene>
    <name evidence="8" type="primary">radC</name>
    <name evidence="8" type="ORF">FRX97_04280</name>
</gene>
<evidence type="ECO:0000256" key="2">
    <source>
        <dbReference type="ARBA" id="ARBA00022723"/>
    </source>
</evidence>
<dbReference type="EMBL" id="VORB01000003">
    <property type="protein sequence ID" value="TXC81739.1"/>
    <property type="molecule type" value="Genomic_DNA"/>
</dbReference>
<dbReference type="GO" id="GO:0008237">
    <property type="term" value="F:metallopeptidase activity"/>
    <property type="evidence" value="ECO:0007669"/>
    <property type="project" value="UniProtKB-KW"/>
</dbReference>
<evidence type="ECO:0000313" key="9">
    <source>
        <dbReference type="Proteomes" id="UP000321168"/>
    </source>
</evidence>
<evidence type="ECO:0000259" key="7">
    <source>
        <dbReference type="PROSITE" id="PS50249"/>
    </source>
</evidence>
<dbReference type="OrthoDB" id="9804482at2"/>
<evidence type="ECO:0000256" key="3">
    <source>
        <dbReference type="ARBA" id="ARBA00022801"/>
    </source>
</evidence>
<dbReference type="GO" id="GO:0046872">
    <property type="term" value="F:metal ion binding"/>
    <property type="evidence" value="ECO:0007669"/>
    <property type="project" value="UniProtKB-KW"/>
</dbReference>
<comment type="similarity">
    <text evidence="6">Belongs to the UPF0758 family.</text>
</comment>
<evidence type="ECO:0000313" key="8">
    <source>
        <dbReference type="EMBL" id="TXC81739.1"/>
    </source>
</evidence>
<dbReference type="PROSITE" id="PS01302">
    <property type="entry name" value="UPF0758"/>
    <property type="match status" value="1"/>
</dbReference>